<keyword evidence="2" id="KW-1185">Reference proteome</keyword>
<dbReference type="EMBL" id="MIHA01000025">
    <property type="protein sequence ID" value="ODQ87065.1"/>
    <property type="molecule type" value="Genomic_DNA"/>
</dbReference>
<name>A0A1E3RAX7_MYCFV</name>
<dbReference type="Proteomes" id="UP000094053">
    <property type="component" value="Unassembled WGS sequence"/>
</dbReference>
<dbReference type="STRING" id="1776.BHQ18_24985"/>
<proteinExistence type="predicted"/>
<comment type="caution">
    <text evidence="1">The sequence shown here is derived from an EMBL/GenBank/DDBJ whole genome shotgun (WGS) entry which is preliminary data.</text>
</comment>
<reference evidence="2" key="1">
    <citation type="submission" date="2016-09" db="EMBL/GenBank/DDBJ databases">
        <authorList>
            <person name="Greninger A.L."/>
            <person name="Jerome K.R."/>
            <person name="Mcnair B."/>
            <person name="Wallis C."/>
            <person name="Fang F."/>
        </authorList>
    </citation>
    <scope>NUCLEOTIDE SEQUENCE [LARGE SCALE GENOMIC DNA]</scope>
    <source>
        <strain evidence="2">M6</strain>
    </source>
</reference>
<accession>A0A1E3RAX7</accession>
<evidence type="ECO:0000313" key="1">
    <source>
        <dbReference type="EMBL" id="ODQ87065.1"/>
    </source>
</evidence>
<dbReference type="AlphaFoldDB" id="A0A1E3RAX7"/>
<organism evidence="1 2">
    <name type="scientific">Mycolicibacterium flavescens</name>
    <name type="common">Mycobacterium flavescens</name>
    <dbReference type="NCBI Taxonomy" id="1776"/>
    <lineage>
        <taxon>Bacteria</taxon>
        <taxon>Bacillati</taxon>
        <taxon>Actinomycetota</taxon>
        <taxon>Actinomycetes</taxon>
        <taxon>Mycobacteriales</taxon>
        <taxon>Mycobacteriaceae</taxon>
        <taxon>Mycolicibacterium</taxon>
    </lineage>
</organism>
<gene>
    <name evidence="1" type="ORF">BHQ18_24985</name>
</gene>
<sequence length="67" mass="7138">MPRAGQTGSPNGIPRIGQHSFAESRCLVEAEGLVRLAWPALRPDGGICVDAAIKDGDFHFGDDFNIS</sequence>
<evidence type="ECO:0000313" key="2">
    <source>
        <dbReference type="Proteomes" id="UP000094053"/>
    </source>
</evidence>
<protein>
    <submittedName>
        <fullName evidence="1">Uncharacterized protein</fullName>
    </submittedName>
</protein>